<sequence>MVNTFNFTNWSRLNWDEIIDKRIIIDIKDVTNLNYINTAEHFLVIWNEYNFPVIESSLSKIIESFDDVIAVGFDTWIVNFEIGIIIENYHEGEITIGKKKY</sequence>
<protein>
    <submittedName>
        <fullName evidence="1">Uncharacterized protein</fullName>
    </submittedName>
</protein>
<dbReference type="Proteomes" id="UP001596105">
    <property type="component" value="Unassembled WGS sequence"/>
</dbReference>
<keyword evidence="2" id="KW-1185">Reference proteome</keyword>
<proteinExistence type="predicted"/>
<organism evidence="1 2">
    <name type="scientific">Cohnella suwonensis</name>
    <dbReference type="NCBI Taxonomy" id="696072"/>
    <lineage>
        <taxon>Bacteria</taxon>
        <taxon>Bacillati</taxon>
        <taxon>Bacillota</taxon>
        <taxon>Bacilli</taxon>
        <taxon>Bacillales</taxon>
        <taxon>Paenibacillaceae</taxon>
        <taxon>Cohnella</taxon>
    </lineage>
</organism>
<evidence type="ECO:0000313" key="1">
    <source>
        <dbReference type="EMBL" id="MFC5472312.1"/>
    </source>
</evidence>
<dbReference type="CDD" id="cd20693">
    <property type="entry name" value="CdiI_EcoliA0-like"/>
    <property type="match status" value="1"/>
</dbReference>
<dbReference type="Pfam" id="PF24172">
    <property type="entry name" value="CdiI_ImmP"/>
    <property type="match status" value="1"/>
</dbReference>
<name>A0ABW0M575_9BACL</name>
<reference evidence="2" key="1">
    <citation type="journal article" date="2019" name="Int. J. Syst. Evol. Microbiol.">
        <title>The Global Catalogue of Microorganisms (GCM) 10K type strain sequencing project: providing services to taxonomists for standard genome sequencing and annotation.</title>
        <authorList>
            <consortium name="The Broad Institute Genomics Platform"/>
            <consortium name="The Broad Institute Genome Sequencing Center for Infectious Disease"/>
            <person name="Wu L."/>
            <person name="Ma J."/>
        </authorList>
    </citation>
    <scope>NUCLEOTIDE SEQUENCE [LARGE SCALE GENOMIC DNA]</scope>
    <source>
        <strain evidence="2">CCUG 57113</strain>
    </source>
</reference>
<dbReference type="RefSeq" id="WP_209749771.1">
    <property type="nucleotide sequence ID" value="NZ_JBHSMH010000120.1"/>
</dbReference>
<dbReference type="EMBL" id="JBHSMH010000120">
    <property type="protein sequence ID" value="MFC5472312.1"/>
    <property type="molecule type" value="Genomic_DNA"/>
</dbReference>
<comment type="caution">
    <text evidence="1">The sequence shown here is derived from an EMBL/GenBank/DDBJ whole genome shotgun (WGS) entry which is preliminary data.</text>
</comment>
<accession>A0ABW0M575</accession>
<evidence type="ECO:0000313" key="2">
    <source>
        <dbReference type="Proteomes" id="UP001596105"/>
    </source>
</evidence>
<gene>
    <name evidence="1" type="ORF">ACFPPD_26870</name>
</gene>
<dbReference type="InterPro" id="IPR049585">
    <property type="entry name" value="CdiI_EcoliA0-like"/>
</dbReference>